<name>A0A8X6GTK7_TRICU</name>
<feature type="transmembrane region" description="Helical" evidence="1">
    <location>
        <begin position="210"/>
        <end position="231"/>
    </location>
</feature>
<accession>A0A8X6GTK7</accession>
<dbReference type="Proteomes" id="UP000887116">
    <property type="component" value="Unassembled WGS sequence"/>
</dbReference>
<sequence>MRKDSINSIRKNNTKMNRDVELHLEPNVEHRVQSFSFLLITSAESTLVRAHILSRSEVGGNRGLFFISGPSDSKNIHKYRLKRTDLKILQHFSSAMEKCNEFEKGNESEKGKGSEIKPKKLKTPTKLRVSTDKATDHVMQRKVASVSFFLLLALLKTVNLYYPHDYRDLLIQMLSLYLVNMISTDQNFYLFIQKKLSTYLFRMYRMIHEFAAVSSIMCLWYLTIVHLKAIFD</sequence>
<reference evidence="2" key="1">
    <citation type="submission" date="2020-07" db="EMBL/GenBank/DDBJ databases">
        <title>Multicomponent nature underlies the extraordinary mechanical properties of spider dragline silk.</title>
        <authorList>
            <person name="Kono N."/>
            <person name="Nakamura H."/>
            <person name="Mori M."/>
            <person name="Yoshida Y."/>
            <person name="Ohtoshi R."/>
            <person name="Malay A.D."/>
            <person name="Moran D.A.P."/>
            <person name="Tomita M."/>
            <person name="Numata K."/>
            <person name="Arakawa K."/>
        </authorList>
    </citation>
    <scope>NUCLEOTIDE SEQUENCE</scope>
</reference>
<keyword evidence="1" id="KW-0472">Membrane</keyword>
<keyword evidence="1" id="KW-1133">Transmembrane helix</keyword>
<gene>
    <name evidence="2" type="ORF">TNCT_271001</name>
</gene>
<comment type="caution">
    <text evidence="2">The sequence shown here is derived from an EMBL/GenBank/DDBJ whole genome shotgun (WGS) entry which is preliminary data.</text>
</comment>
<dbReference type="AlphaFoldDB" id="A0A8X6GTK7"/>
<organism evidence="2 3">
    <name type="scientific">Trichonephila clavata</name>
    <name type="common">Joro spider</name>
    <name type="synonym">Nephila clavata</name>
    <dbReference type="NCBI Taxonomy" id="2740835"/>
    <lineage>
        <taxon>Eukaryota</taxon>
        <taxon>Metazoa</taxon>
        <taxon>Ecdysozoa</taxon>
        <taxon>Arthropoda</taxon>
        <taxon>Chelicerata</taxon>
        <taxon>Arachnida</taxon>
        <taxon>Araneae</taxon>
        <taxon>Araneomorphae</taxon>
        <taxon>Entelegynae</taxon>
        <taxon>Araneoidea</taxon>
        <taxon>Nephilidae</taxon>
        <taxon>Trichonephila</taxon>
    </lineage>
</organism>
<evidence type="ECO:0000256" key="1">
    <source>
        <dbReference type="SAM" id="Phobius"/>
    </source>
</evidence>
<feature type="transmembrane region" description="Helical" evidence="1">
    <location>
        <begin position="169"/>
        <end position="190"/>
    </location>
</feature>
<protein>
    <submittedName>
        <fullName evidence="2">Uncharacterized protein</fullName>
    </submittedName>
</protein>
<feature type="transmembrane region" description="Helical" evidence="1">
    <location>
        <begin position="143"/>
        <end position="163"/>
    </location>
</feature>
<keyword evidence="1" id="KW-0812">Transmembrane</keyword>
<evidence type="ECO:0000313" key="3">
    <source>
        <dbReference type="Proteomes" id="UP000887116"/>
    </source>
</evidence>
<proteinExistence type="predicted"/>
<keyword evidence="3" id="KW-1185">Reference proteome</keyword>
<dbReference type="EMBL" id="BMAO01006732">
    <property type="protein sequence ID" value="GFR10978.1"/>
    <property type="molecule type" value="Genomic_DNA"/>
</dbReference>
<evidence type="ECO:0000313" key="2">
    <source>
        <dbReference type="EMBL" id="GFR10978.1"/>
    </source>
</evidence>